<protein>
    <submittedName>
        <fullName evidence="1">Uncharacterized protein</fullName>
    </submittedName>
</protein>
<feature type="non-terminal residue" evidence="1">
    <location>
        <position position="195"/>
    </location>
</feature>
<proteinExistence type="predicted"/>
<evidence type="ECO:0000313" key="2">
    <source>
        <dbReference type="Proteomes" id="UP001152795"/>
    </source>
</evidence>
<gene>
    <name evidence="1" type="ORF">PACLA_8A085284</name>
</gene>
<dbReference type="Pfam" id="PF00078">
    <property type="entry name" value="RVT_1"/>
    <property type="match status" value="1"/>
</dbReference>
<organism evidence="1 2">
    <name type="scientific">Paramuricea clavata</name>
    <name type="common">Red gorgonian</name>
    <name type="synonym">Violescent sea-whip</name>
    <dbReference type="NCBI Taxonomy" id="317549"/>
    <lineage>
        <taxon>Eukaryota</taxon>
        <taxon>Metazoa</taxon>
        <taxon>Cnidaria</taxon>
        <taxon>Anthozoa</taxon>
        <taxon>Octocorallia</taxon>
        <taxon>Malacalcyonacea</taxon>
        <taxon>Plexauridae</taxon>
        <taxon>Paramuricea</taxon>
    </lineage>
</organism>
<dbReference type="SUPFAM" id="SSF56672">
    <property type="entry name" value="DNA/RNA polymerases"/>
    <property type="match status" value="1"/>
</dbReference>
<name>A0A6S7GTE3_PARCT</name>
<dbReference type="InterPro" id="IPR000477">
    <property type="entry name" value="RT_dom"/>
</dbReference>
<dbReference type="PROSITE" id="PS50878">
    <property type="entry name" value="RT_POL"/>
    <property type="match status" value="1"/>
</dbReference>
<sequence length="195" mass="22314">VNQNNRCYLDYLPSQNNNIRFQLKETNFSAVFVLLSKLSRSKATGLDKISSRLLRECPDLIAESLSYIFNRSIVSGVFPDEWKHAKVVPIHKQGRRNCPDNYRPISIVWVVAKVFERIIYDQLYLFLSENSLLTNCQSGFRGLHSTVTALEATNDWAYNIDHGSVNAVLFLDLRKAFDTVDHEILLGKLNSYGIN</sequence>
<dbReference type="InterPro" id="IPR043502">
    <property type="entry name" value="DNA/RNA_pol_sf"/>
</dbReference>
<dbReference type="AlphaFoldDB" id="A0A6S7GTE3"/>
<dbReference type="Proteomes" id="UP001152795">
    <property type="component" value="Unassembled WGS sequence"/>
</dbReference>
<evidence type="ECO:0000313" key="1">
    <source>
        <dbReference type="EMBL" id="CAB3993339.1"/>
    </source>
</evidence>
<dbReference type="OrthoDB" id="7700897at2759"/>
<accession>A0A6S7GTE3</accession>
<reference evidence="1" key="1">
    <citation type="submission" date="2020-04" db="EMBL/GenBank/DDBJ databases">
        <authorList>
            <person name="Alioto T."/>
            <person name="Alioto T."/>
            <person name="Gomez Garrido J."/>
        </authorList>
    </citation>
    <scope>NUCLEOTIDE SEQUENCE</scope>
    <source>
        <strain evidence="1">A484AB</strain>
    </source>
</reference>
<dbReference type="EMBL" id="CACRXK020002241">
    <property type="protein sequence ID" value="CAB3993339.1"/>
    <property type="molecule type" value="Genomic_DNA"/>
</dbReference>
<feature type="non-terminal residue" evidence="1">
    <location>
        <position position="1"/>
    </location>
</feature>
<keyword evidence="2" id="KW-1185">Reference proteome</keyword>
<comment type="caution">
    <text evidence="1">The sequence shown here is derived from an EMBL/GenBank/DDBJ whole genome shotgun (WGS) entry which is preliminary data.</text>
</comment>
<dbReference type="PANTHER" id="PTHR47510">
    <property type="entry name" value="REVERSE TRANSCRIPTASE DOMAIN-CONTAINING PROTEIN"/>
    <property type="match status" value="1"/>
</dbReference>
<dbReference type="PANTHER" id="PTHR47510:SF3">
    <property type="entry name" value="ENDO_EXONUCLEASE_PHOSPHATASE DOMAIN-CONTAINING PROTEIN"/>
    <property type="match status" value="1"/>
</dbReference>